<dbReference type="Proteomes" id="UP000320593">
    <property type="component" value="Unassembled WGS sequence"/>
</dbReference>
<name>A0A562THV1_9HYPH</name>
<gene>
    <name evidence="6" type="ORF">JM93_00707</name>
</gene>
<dbReference type="AlphaFoldDB" id="A0A562THV1"/>
<dbReference type="SUPFAM" id="SSF53850">
    <property type="entry name" value="Periplasmic binding protein-like II"/>
    <property type="match status" value="1"/>
</dbReference>
<dbReference type="GO" id="GO:0003700">
    <property type="term" value="F:DNA-binding transcription factor activity"/>
    <property type="evidence" value="ECO:0007669"/>
    <property type="project" value="InterPro"/>
</dbReference>
<evidence type="ECO:0000256" key="2">
    <source>
        <dbReference type="ARBA" id="ARBA00023015"/>
    </source>
</evidence>
<dbReference type="Gene3D" id="3.40.190.290">
    <property type="match status" value="1"/>
</dbReference>
<dbReference type="InterPro" id="IPR005119">
    <property type="entry name" value="LysR_subst-bd"/>
</dbReference>
<organism evidence="6 7">
    <name type="scientific">Roseibium hamelinense</name>
    <dbReference type="NCBI Taxonomy" id="150831"/>
    <lineage>
        <taxon>Bacteria</taxon>
        <taxon>Pseudomonadati</taxon>
        <taxon>Pseudomonadota</taxon>
        <taxon>Alphaproteobacteria</taxon>
        <taxon>Hyphomicrobiales</taxon>
        <taxon>Stappiaceae</taxon>
        <taxon>Roseibium</taxon>
    </lineage>
</organism>
<reference evidence="6 7" key="1">
    <citation type="submission" date="2019-07" db="EMBL/GenBank/DDBJ databases">
        <title>Genomic Encyclopedia of Archaeal and Bacterial Type Strains, Phase II (KMG-II): from individual species to whole genera.</title>
        <authorList>
            <person name="Goeker M."/>
        </authorList>
    </citation>
    <scope>NUCLEOTIDE SEQUENCE [LARGE SCALE GENOMIC DNA]</scope>
    <source>
        <strain evidence="6 7">ATCC BAA-252</strain>
    </source>
</reference>
<dbReference type="InterPro" id="IPR058163">
    <property type="entry name" value="LysR-type_TF_proteobact-type"/>
</dbReference>
<keyword evidence="2" id="KW-0805">Transcription regulation</keyword>
<keyword evidence="3 6" id="KW-0238">DNA-binding</keyword>
<keyword evidence="4" id="KW-0804">Transcription</keyword>
<evidence type="ECO:0000313" key="6">
    <source>
        <dbReference type="EMBL" id="TWI93152.1"/>
    </source>
</evidence>
<keyword evidence="7" id="KW-1185">Reference proteome</keyword>
<dbReference type="SUPFAM" id="SSF46785">
    <property type="entry name" value="Winged helix' DNA-binding domain"/>
    <property type="match status" value="1"/>
</dbReference>
<dbReference type="InterPro" id="IPR036390">
    <property type="entry name" value="WH_DNA-bd_sf"/>
</dbReference>
<evidence type="ECO:0000313" key="7">
    <source>
        <dbReference type="Proteomes" id="UP000320593"/>
    </source>
</evidence>
<proteinExistence type="inferred from homology"/>
<dbReference type="GO" id="GO:0043565">
    <property type="term" value="F:sequence-specific DNA binding"/>
    <property type="evidence" value="ECO:0007669"/>
    <property type="project" value="TreeGrafter"/>
</dbReference>
<dbReference type="GO" id="GO:0006351">
    <property type="term" value="P:DNA-templated transcription"/>
    <property type="evidence" value="ECO:0007669"/>
    <property type="project" value="TreeGrafter"/>
</dbReference>
<sequence length="317" mass="34685">MHGIADCHRLLHSKTMNWDDLKIVDAAARTWSLSGAAKMLAMSQPQLSRRLRQFEDQIGARLFERTPTGLKPTEAGAKLIPLAADMRRDAEAALRTLPDLPGSALRVVRVSVDEVRAETLALGFPALKAAVGDIELELVVSQQHADHQNRGTELQIRSCLPETDTLVAHKIGELTYAPYAARCYLDRGSIEGLSEAIKRGTWIGFPPDNLWYPSHRIWLEKTLRYQPALRTNTMTSARDLVASGAGIALLPVFMGDANPGLVRLGDTVQELTGNEHLIVHRDLLREPAVRAVSDAIAAAYRSIRQTLSGGSHLKAAG</sequence>
<evidence type="ECO:0000259" key="5">
    <source>
        <dbReference type="PROSITE" id="PS50931"/>
    </source>
</evidence>
<dbReference type="PRINTS" id="PR00039">
    <property type="entry name" value="HTHLYSR"/>
</dbReference>
<dbReference type="EMBL" id="VLLF01000001">
    <property type="protein sequence ID" value="TWI93152.1"/>
    <property type="molecule type" value="Genomic_DNA"/>
</dbReference>
<evidence type="ECO:0000256" key="3">
    <source>
        <dbReference type="ARBA" id="ARBA00023125"/>
    </source>
</evidence>
<dbReference type="Pfam" id="PF03466">
    <property type="entry name" value="LysR_substrate"/>
    <property type="match status" value="1"/>
</dbReference>
<dbReference type="PANTHER" id="PTHR30537">
    <property type="entry name" value="HTH-TYPE TRANSCRIPTIONAL REGULATOR"/>
    <property type="match status" value="1"/>
</dbReference>
<comment type="similarity">
    <text evidence="1">Belongs to the LysR transcriptional regulatory family.</text>
</comment>
<evidence type="ECO:0000256" key="4">
    <source>
        <dbReference type="ARBA" id="ARBA00023163"/>
    </source>
</evidence>
<dbReference type="PANTHER" id="PTHR30537:SF3">
    <property type="entry name" value="TRANSCRIPTIONAL REGULATORY PROTEIN"/>
    <property type="match status" value="1"/>
</dbReference>
<protein>
    <submittedName>
        <fullName evidence="6">DNA-binding transcriptional LysR family regulator</fullName>
    </submittedName>
</protein>
<dbReference type="Pfam" id="PF00126">
    <property type="entry name" value="HTH_1"/>
    <property type="match status" value="1"/>
</dbReference>
<feature type="domain" description="HTH lysR-type" evidence="5">
    <location>
        <begin position="16"/>
        <end position="73"/>
    </location>
</feature>
<dbReference type="InterPro" id="IPR036388">
    <property type="entry name" value="WH-like_DNA-bd_sf"/>
</dbReference>
<dbReference type="InterPro" id="IPR000847">
    <property type="entry name" value="LysR_HTH_N"/>
</dbReference>
<evidence type="ECO:0000256" key="1">
    <source>
        <dbReference type="ARBA" id="ARBA00009437"/>
    </source>
</evidence>
<dbReference type="Gene3D" id="1.10.10.10">
    <property type="entry name" value="Winged helix-like DNA-binding domain superfamily/Winged helix DNA-binding domain"/>
    <property type="match status" value="1"/>
</dbReference>
<accession>A0A562THV1</accession>
<comment type="caution">
    <text evidence="6">The sequence shown here is derived from an EMBL/GenBank/DDBJ whole genome shotgun (WGS) entry which is preliminary data.</text>
</comment>
<dbReference type="PROSITE" id="PS50931">
    <property type="entry name" value="HTH_LYSR"/>
    <property type="match status" value="1"/>
</dbReference>